<dbReference type="SUPFAM" id="SSF88713">
    <property type="entry name" value="Glycoside hydrolase/deacetylase"/>
    <property type="match status" value="1"/>
</dbReference>
<evidence type="ECO:0000313" key="5">
    <source>
        <dbReference type="Proteomes" id="UP000309128"/>
    </source>
</evidence>
<dbReference type="InterPro" id="IPR011330">
    <property type="entry name" value="Glyco_hydro/deAcase_b/a-brl"/>
</dbReference>
<dbReference type="GO" id="GO:0030246">
    <property type="term" value="F:carbohydrate binding"/>
    <property type="evidence" value="ECO:0007669"/>
    <property type="project" value="InterPro"/>
</dbReference>
<dbReference type="InterPro" id="IPR027291">
    <property type="entry name" value="Glyco_hydro_38_N_sf"/>
</dbReference>
<dbReference type="GO" id="GO:0006013">
    <property type="term" value="P:mannose metabolic process"/>
    <property type="evidence" value="ECO:0007669"/>
    <property type="project" value="InterPro"/>
</dbReference>
<protein>
    <recommendedName>
        <fullName evidence="3">Glycoside hydrolase family 38 N-terminal domain-containing protein</fullName>
    </recommendedName>
</protein>
<dbReference type="PANTHER" id="PTHR11607:SF3">
    <property type="entry name" value="LYSOSOMAL ALPHA-MANNOSIDASE"/>
    <property type="match status" value="1"/>
</dbReference>
<sequence>MTSRLLQRSLGSPDYDGIRQALRDDTSTPVISVRGLEVRVAVLPLFTHDGRQAVRVSSTEPLTHTLVGPRNELVSGSGKDVTLLVPEVDTPREFTLESRDEAGAVGSARITVTPQRKWSVFVVHHSHLDIGYTDPQGTVLRHHLDYLDAALRLAEETASWPDDAKFRWTVESSMPALKWLAARPAEMVESFLRRGREGVIEVTALPFQLHTEACSTEELHRQLRFTRQFGFPVTSAMHTDVPGAVVGLVDALSQAGVRYLAAAHNWAGRSVPYLHGGDKLTRPFRWRAPSGNEILVWFTDTPHGMAYMEGNTVGLTDSYELADDLLPRYLSALATRGYPYGPGTFGWQGPDAPREPYELDVLHLRVQGAHADNAGPSIVPASIARTWNEQWAYPRLRSAVNSDFFRHVEERYLDRLAVHEGDWTDWWADGLGSGARPLGYVRRAQSALRVAETLHTLAGADATEEIDAAYDKIALFNEHTWGAANPWEDAEEAGDSGGLQWTRKSSGAYQAQDDAADLLHAAVRRFAAALSEPGTEGRAPASPGTLAAFAVFNPATRARTDVVRTFLPRDVVGVDVPIVLVDARTGETVPHHEEFVDPDDWPTRPIGRHVHAVVPDVPGYGYVRLDVVRGETQAPEPVELRELRELGDSPAIENEFYRVVYDLREGYISSIFDKRTGRELVNEDAAAGFGQYVYDQYATAPHFNHLSGHVGAHDRTLLGDRAIGRHATITKCRRTAVGEKLVVELHGKGVDWLRTTIELHYGVPRLDLTYQLAKQGTPAKEAVFLAFPFAAGPPAAWELTGGVGGPDVPRVPGSAEYMLPIRHWIAFEDPELTIAWATLEAPLVQLGTIHMPYAPFPPTLDHEDGTVYSWALNNIWDTNFPAQQQGETTFRYSVTSSVNVAGSATSVNVAGSATSVNVAGSATSVNVAGSATSVNVAGSASSVNVAGSATAPGARGRRLGAAAAAGLTEPFVGALITDSPTVTETYASVDHPDVFITSIGKDSVRLQSLAAEPVEVTVTIAGHETVTVRLPACGVAVVGGTSS</sequence>
<dbReference type="EMBL" id="VCKY01000201">
    <property type="protein sequence ID" value="TMR10183.1"/>
    <property type="molecule type" value="Genomic_DNA"/>
</dbReference>
<dbReference type="PANTHER" id="PTHR11607">
    <property type="entry name" value="ALPHA-MANNOSIDASE"/>
    <property type="match status" value="1"/>
</dbReference>
<dbReference type="Proteomes" id="UP000309128">
    <property type="component" value="Unassembled WGS sequence"/>
</dbReference>
<dbReference type="SUPFAM" id="SSF74650">
    <property type="entry name" value="Galactose mutarotase-like"/>
    <property type="match status" value="1"/>
</dbReference>
<reference evidence="4 5" key="1">
    <citation type="submission" date="2019-05" db="EMBL/GenBank/DDBJ databases">
        <title>Draft genome sequence of Nonomuraea turkmeniaca DSM 43926.</title>
        <authorList>
            <person name="Saricaoglu S."/>
            <person name="Isik K."/>
        </authorList>
    </citation>
    <scope>NUCLEOTIDE SEQUENCE [LARGE SCALE GENOMIC DNA]</scope>
    <source>
        <strain evidence="4 5">DSM 43926</strain>
    </source>
</reference>
<keyword evidence="5" id="KW-1185">Reference proteome</keyword>
<accession>A0A5S4F2R3</accession>
<evidence type="ECO:0000256" key="2">
    <source>
        <dbReference type="ARBA" id="ARBA00022833"/>
    </source>
</evidence>
<dbReference type="InterPro" id="IPR000602">
    <property type="entry name" value="Glyco_hydro_38_N"/>
</dbReference>
<dbReference type="Gene3D" id="3.20.110.10">
    <property type="entry name" value="Glycoside hydrolase 38, N terminal domain"/>
    <property type="match status" value="1"/>
</dbReference>
<proteinExistence type="predicted"/>
<comment type="cofactor">
    <cofactor evidence="1">
        <name>Zn(2+)</name>
        <dbReference type="ChEBI" id="CHEBI:29105"/>
    </cofactor>
</comment>
<dbReference type="Pfam" id="PF01074">
    <property type="entry name" value="Glyco_hydro_38N"/>
    <property type="match status" value="1"/>
</dbReference>
<evidence type="ECO:0000259" key="3">
    <source>
        <dbReference type="Pfam" id="PF01074"/>
    </source>
</evidence>
<organism evidence="4 5">
    <name type="scientific">Nonomuraea turkmeniaca</name>
    <dbReference type="NCBI Taxonomy" id="103838"/>
    <lineage>
        <taxon>Bacteria</taxon>
        <taxon>Bacillati</taxon>
        <taxon>Actinomycetota</taxon>
        <taxon>Actinomycetes</taxon>
        <taxon>Streptosporangiales</taxon>
        <taxon>Streptosporangiaceae</taxon>
        <taxon>Nonomuraea</taxon>
    </lineage>
</organism>
<dbReference type="InterPro" id="IPR050843">
    <property type="entry name" value="Glycosyl_Hydrlase_38"/>
</dbReference>
<dbReference type="InterPro" id="IPR011013">
    <property type="entry name" value="Gal_mutarotase_sf_dom"/>
</dbReference>
<dbReference type="OrthoDB" id="237949at2"/>
<keyword evidence="2" id="KW-0862">Zinc</keyword>
<comment type="caution">
    <text evidence="4">The sequence shown here is derived from an EMBL/GenBank/DDBJ whole genome shotgun (WGS) entry which is preliminary data.</text>
</comment>
<dbReference type="GO" id="GO:0004559">
    <property type="term" value="F:alpha-mannosidase activity"/>
    <property type="evidence" value="ECO:0007669"/>
    <property type="project" value="InterPro"/>
</dbReference>
<dbReference type="AlphaFoldDB" id="A0A5S4F2R3"/>
<dbReference type="CDD" id="cd10791">
    <property type="entry name" value="GH38N_AMII_like_1"/>
    <property type="match status" value="1"/>
</dbReference>
<evidence type="ECO:0000256" key="1">
    <source>
        <dbReference type="ARBA" id="ARBA00001947"/>
    </source>
</evidence>
<feature type="domain" description="Glycoside hydrolase family 38 N-terminal" evidence="3">
    <location>
        <begin position="120"/>
        <end position="410"/>
    </location>
</feature>
<gene>
    <name evidence="4" type="ORF">ETD86_40590</name>
</gene>
<name>A0A5S4F2R3_9ACTN</name>
<evidence type="ECO:0000313" key="4">
    <source>
        <dbReference type="EMBL" id="TMR10183.1"/>
    </source>
</evidence>
<dbReference type="RefSeq" id="WP_138671943.1">
    <property type="nucleotide sequence ID" value="NZ_VCKY01000201.1"/>
</dbReference>